<dbReference type="InterPro" id="IPR001466">
    <property type="entry name" value="Beta-lactam-related"/>
</dbReference>
<gene>
    <name evidence="2" type="ORF">LQ567_15315</name>
</gene>
<sequence>MKHSLPTMLATILLFSCGTPRPLSQVAPVKASDSTLWNTRRLAAFEKKIEQLRKRYHIPGMSAGIVNEKQLVWKKGFGYADVDRRIPPDEHTVYHIASVTKTFGSIIFMQQVAAGRLQLNDPINKYGINLGARWGSNPRIRLKHLMTHTAMGNAWNGFKPGYVFRYNGGWYGEIGKAIAQASGQSFGALLMQQIVLPLHMQQTVPSTDDSAAFALTGYNKTAFLEKVARPYDWKHGKLEPVRFRYGFSPAAGMMSSVSDLAIYTVAIDERRILSDSSWQQMTTPYITPKGKTIQYGLGWFVKTYRGMKLLWHTGWWYGYSALFVKIPQKDLTFIILANSQDLSRPFYHIVKPIPGLGFGFFNPFRRNLNKTLNASGFAAAFLDLFAD</sequence>
<dbReference type="Proteomes" id="UP001199816">
    <property type="component" value="Unassembled WGS sequence"/>
</dbReference>
<evidence type="ECO:0000313" key="2">
    <source>
        <dbReference type="EMBL" id="MCD2424148.1"/>
    </source>
</evidence>
<dbReference type="Pfam" id="PF00144">
    <property type="entry name" value="Beta-lactamase"/>
    <property type="match status" value="1"/>
</dbReference>
<reference evidence="2 3" key="1">
    <citation type="submission" date="2021-11" db="EMBL/GenBank/DDBJ databases">
        <title>Genomic of Niabella pedocola.</title>
        <authorList>
            <person name="Wu T."/>
        </authorList>
    </citation>
    <scope>NUCLEOTIDE SEQUENCE [LARGE SCALE GENOMIC DNA]</scope>
    <source>
        <strain evidence="2 3">JCM 31011</strain>
    </source>
</reference>
<dbReference type="InterPro" id="IPR050491">
    <property type="entry name" value="AmpC-like"/>
</dbReference>
<dbReference type="PROSITE" id="PS51257">
    <property type="entry name" value="PROKAR_LIPOPROTEIN"/>
    <property type="match status" value="1"/>
</dbReference>
<dbReference type="InterPro" id="IPR012338">
    <property type="entry name" value="Beta-lactam/transpept-like"/>
</dbReference>
<comment type="caution">
    <text evidence="2">The sequence shown here is derived from an EMBL/GenBank/DDBJ whole genome shotgun (WGS) entry which is preliminary data.</text>
</comment>
<dbReference type="PANTHER" id="PTHR46825">
    <property type="entry name" value="D-ALANYL-D-ALANINE-CARBOXYPEPTIDASE/ENDOPEPTIDASE AMPH"/>
    <property type="match status" value="1"/>
</dbReference>
<dbReference type="EMBL" id="JAJNEC010000005">
    <property type="protein sequence ID" value="MCD2424148.1"/>
    <property type="molecule type" value="Genomic_DNA"/>
</dbReference>
<evidence type="ECO:0000259" key="1">
    <source>
        <dbReference type="Pfam" id="PF00144"/>
    </source>
</evidence>
<keyword evidence="3" id="KW-1185">Reference proteome</keyword>
<dbReference type="RefSeq" id="WP_231005424.1">
    <property type="nucleotide sequence ID" value="NZ_JAJNEC010000005.1"/>
</dbReference>
<protein>
    <submittedName>
        <fullName evidence="2">Beta-lactamase family protein</fullName>
    </submittedName>
</protein>
<accession>A0ABS8PV33</accession>
<dbReference type="SUPFAM" id="SSF56601">
    <property type="entry name" value="beta-lactamase/transpeptidase-like"/>
    <property type="match status" value="1"/>
</dbReference>
<dbReference type="PANTHER" id="PTHR46825:SF9">
    <property type="entry name" value="BETA-LACTAMASE-RELATED DOMAIN-CONTAINING PROTEIN"/>
    <property type="match status" value="1"/>
</dbReference>
<organism evidence="2 3">
    <name type="scientific">Niabella pedocola</name>
    <dbReference type="NCBI Taxonomy" id="1752077"/>
    <lineage>
        <taxon>Bacteria</taxon>
        <taxon>Pseudomonadati</taxon>
        <taxon>Bacteroidota</taxon>
        <taxon>Chitinophagia</taxon>
        <taxon>Chitinophagales</taxon>
        <taxon>Chitinophagaceae</taxon>
        <taxon>Niabella</taxon>
    </lineage>
</organism>
<dbReference type="Gene3D" id="3.40.710.10">
    <property type="entry name" value="DD-peptidase/beta-lactamase superfamily"/>
    <property type="match status" value="2"/>
</dbReference>
<proteinExistence type="predicted"/>
<name>A0ABS8PV33_9BACT</name>
<evidence type="ECO:0000313" key="3">
    <source>
        <dbReference type="Proteomes" id="UP001199816"/>
    </source>
</evidence>
<feature type="domain" description="Beta-lactamase-related" evidence="1">
    <location>
        <begin position="45"/>
        <end position="341"/>
    </location>
</feature>